<gene>
    <name evidence="2" type="ORF">A3D51_01510</name>
</gene>
<evidence type="ECO:0000313" key="2">
    <source>
        <dbReference type="EMBL" id="OHA80791.1"/>
    </source>
</evidence>
<evidence type="ECO:0000259" key="1">
    <source>
        <dbReference type="Pfam" id="PF03724"/>
    </source>
</evidence>
<comment type="caution">
    <text evidence="2">The sequence shown here is derived from an EMBL/GenBank/DDBJ whole genome shotgun (WGS) entry which is preliminary data.</text>
</comment>
<dbReference type="InterPro" id="IPR005184">
    <property type="entry name" value="DUF306_Meta_HslJ"/>
</dbReference>
<name>A0A1G2S930_9BACT</name>
<dbReference type="EMBL" id="MHUT01000014">
    <property type="protein sequence ID" value="OHA80791.1"/>
    <property type="molecule type" value="Genomic_DNA"/>
</dbReference>
<protein>
    <recommendedName>
        <fullName evidence="1">DUF306 domain-containing protein</fullName>
    </recommendedName>
</protein>
<accession>A0A1G2S930</accession>
<dbReference type="Gene3D" id="2.40.128.270">
    <property type="match status" value="1"/>
</dbReference>
<dbReference type="InterPro" id="IPR038670">
    <property type="entry name" value="HslJ-like_sf"/>
</dbReference>
<evidence type="ECO:0000313" key="3">
    <source>
        <dbReference type="Proteomes" id="UP000179118"/>
    </source>
</evidence>
<organism evidence="2 3">
    <name type="scientific">Candidatus Yonathbacteria bacterium RIFCSPHIGHO2_02_FULL_44_14</name>
    <dbReference type="NCBI Taxonomy" id="1802724"/>
    <lineage>
        <taxon>Bacteria</taxon>
        <taxon>Candidatus Yonathiibacteriota</taxon>
    </lineage>
</organism>
<dbReference type="Proteomes" id="UP000179118">
    <property type="component" value="Unassembled WGS sequence"/>
</dbReference>
<feature type="domain" description="DUF306" evidence="1">
    <location>
        <begin position="204"/>
        <end position="305"/>
    </location>
</feature>
<sequence length="306" mass="33689">MKKIIYRIIMMLMLVLALTLISGIYKLNFSKDESVFTGAKGPKDATYRINGQTVTLKNGIAEVEVAPGGTVKIVTRYFGNEVKHDFDGDGRKDAAFLLTQETGGSGTFFYVVAALNTANGYVGSEGLFLGDRIAPQTTERGKGNIVLVNYAERKPGESFAVRPSVGKSIWLILDPKTMQFAEVAQNFEGEADPARMTLGMKTWNWVSTTYSNDRVIKPRDSQKFALTFKDGKTFSATTDCNGVGGEYAVTGDKISFNKMMSTLMYCDGSQEADFSKSLGEAVRYHFTPRGELIFGLKYESGVMVFR</sequence>
<proteinExistence type="predicted"/>
<dbReference type="AlphaFoldDB" id="A0A1G2S930"/>
<reference evidence="2 3" key="1">
    <citation type="journal article" date="2016" name="Nat. Commun.">
        <title>Thousands of microbial genomes shed light on interconnected biogeochemical processes in an aquifer system.</title>
        <authorList>
            <person name="Anantharaman K."/>
            <person name="Brown C.T."/>
            <person name="Hug L.A."/>
            <person name="Sharon I."/>
            <person name="Castelle C.J."/>
            <person name="Probst A.J."/>
            <person name="Thomas B.C."/>
            <person name="Singh A."/>
            <person name="Wilkins M.J."/>
            <person name="Karaoz U."/>
            <person name="Brodie E.L."/>
            <person name="Williams K.H."/>
            <person name="Hubbard S.S."/>
            <person name="Banfield J.F."/>
        </authorList>
    </citation>
    <scope>NUCLEOTIDE SEQUENCE [LARGE SCALE GENOMIC DNA]</scope>
</reference>
<dbReference type="Pfam" id="PF03724">
    <property type="entry name" value="META"/>
    <property type="match status" value="1"/>
</dbReference>